<reference evidence="3" key="1">
    <citation type="journal article" date="2019" name="Int. J. Syst. Evol. Microbiol.">
        <title>The Global Catalogue of Microorganisms (GCM) 10K type strain sequencing project: providing services to taxonomists for standard genome sequencing and annotation.</title>
        <authorList>
            <consortium name="The Broad Institute Genomics Platform"/>
            <consortium name="The Broad Institute Genome Sequencing Center for Infectious Disease"/>
            <person name="Wu L."/>
            <person name="Ma J."/>
        </authorList>
    </citation>
    <scope>NUCLEOTIDE SEQUENCE [LARGE SCALE GENOMIC DNA]</scope>
    <source>
        <strain evidence="3">KCTC 42424</strain>
    </source>
</reference>
<dbReference type="Pfam" id="PF05356">
    <property type="entry name" value="Phage_Coat_B"/>
    <property type="match status" value="1"/>
</dbReference>
<dbReference type="RefSeq" id="WP_376867801.1">
    <property type="nucleotide sequence ID" value="NZ_JBHRYB010000015.1"/>
</dbReference>
<evidence type="ECO:0000313" key="2">
    <source>
        <dbReference type="EMBL" id="MFC3681410.1"/>
    </source>
</evidence>
<name>A0ABV7VV43_9GAMM</name>
<keyword evidence="1" id="KW-0812">Transmembrane</keyword>
<dbReference type="EMBL" id="JBHRYB010000015">
    <property type="protein sequence ID" value="MFC3681410.1"/>
    <property type="molecule type" value="Genomic_DNA"/>
</dbReference>
<proteinExistence type="predicted"/>
<feature type="transmembrane region" description="Helical" evidence="1">
    <location>
        <begin position="25"/>
        <end position="45"/>
    </location>
</feature>
<accession>A0ABV7VV43</accession>
<organism evidence="2 3">
    <name type="scientific">Bacterioplanoides pacificum</name>
    <dbReference type="NCBI Taxonomy" id="1171596"/>
    <lineage>
        <taxon>Bacteria</taxon>
        <taxon>Pseudomonadati</taxon>
        <taxon>Pseudomonadota</taxon>
        <taxon>Gammaproteobacteria</taxon>
        <taxon>Oceanospirillales</taxon>
        <taxon>Oceanospirillaceae</taxon>
        <taxon>Bacterioplanoides</taxon>
    </lineage>
</organism>
<keyword evidence="3" id="KW-1185">Reference proteome</keyword>
<dbReference type="InterPro" id="IPR008020">
    <property type="entry name" value="G8P"/>
</dbReference>
<dbReference type="SUPFAM" id="SSF57987">
    <property type="entry name" value="Inovirus (filamentous phage) major coat protein"/>
    <property type="match status" value="1"/>
</dbReference>
<keyword evidence="1" id="KW-0472">Membrane</keyword>
<keyword evidence="1" id="KW-1133">Transmembrane helix</keyword>
<dbReference type="Proteomes" id="UP001595722">
    <property type="component" value="Unassembled WGS sequence"/>
</dbReference>
<comment type="caution">
    <text evidence="2">The sequence shown here is derived from an EMBL/GenBank/DDBJ whole genome shotgun (WGS) entry which is preliminary data.</text>
</comment>
<protein>
    <submittedName>
        <fullName evidence="2">Major capsid protein</fullName>
    </submittedName>
</protein>
<sequence>MEDNSNAGLDLTSVTDTIASSVGDVQTVGLAILGVIVGIAAFKWIRRAIG</sequence>
<evidence type="ECO:0000313" key="3">
    <source>
        <dbReference type="Proteomes" id="UP001595722"/>
    </source>
</evidence>
<gene>
    <name evidence="2" type="ORF">ACFOMG_14995</name>
</gene>
<evidence type="ECO:0000256" key="1">
    <source>
        <dbReference type="SAM" id="Phobius"/>
    </source>
</evidence>